<dbReference type="Proteomes" id="UP000494301">
    <property type="component" value="Unassembled WGS sequence"/>
</dbReference>
<proteinExistence type="predicted"/>
<sequence>MKAVAGREIADAGLCPGHHPPDMSQADFDALPEPAHKYFAGLEPVRQRAFVCGQALDEIVGDGVTSNDDKEVDSMWRWLGVMLRAHQVPRDEHGRDDRWRVAGQLLRQNRPDAGAPASPDRARRQALVLDVLVPNLPPPDTLRDGREEQASDLVAEIVQLPEPDALAVLGKWQARGMLRWQLRDNNPYRLADVALPDALNPPVPASVFVLLAKDANPDVLHDDALLDGEVTARRVDGVQRLLDAGVKPSAKVLADAADTPEILRLLKASAAH</sequence>
<name>A0A6J5JI72_9BURK</name>
<protein>
    <submittedName>
        <fullName evidence="1">Uncharacterized protein</fullName>
    </submittedName>
</protein>
<dbReference type="EMBL" id="CABWIL020000028">
    <property type="protein sequence ID" value="CAB3971419.1"/>
    <property type="molecule type" value="Genomic_DNA"/>
</dbReference>
<organism evidence="1 2">
    <name type="scientific">Burkholderia aenigmatica</name>
    <dbReference type="NCBI Taxonomy" id="2015348"/>
    <lineage>
        <taxon>Bacteria</taxon>
        <taxon>Pseudomonadati</taxon>
        <taxon>Pseudomonadota</taxon>
        <taxon>Betaproteobacteria</taxon>
        <taxon>Burkholderiales</taxon>
        <taxon>Burkholderiaceae</taxon>
        <taxon>Burkholderia</taxon>
        <taxon>Burkholderia cepacia complex</taxon>
    </lineage>
</organism>
<evidence type="ECO:0000313" key="1">
    <source>
        <dbReference type="EMBL" id="CAB3971419.1"/>
    </source>
</evidence>
<reference evidence="1 2" key="1">
    <citation type="submission" date="2020-04" db="EMBL/GenBank/DDBJ databases">
        <authorList>
            <person name="Depoorter E."/>
        </authorList>
    </citation>
    <scope>NUCLEOTIDE SEQUENCE [LARGE SCALE GENOMIC DNA]</scope>
    <source>
        <strain evidence="1 2">BCC0217</strain>
    </source>
</reference>
<dbReference type="RefSeq" id="WP_175222972.1">
    <property type="nucleotide sequence ID" value="NZ_CABWIL020000028.1"/>
</dbReference>
<evidence type="ECO:0000313" key="2">
    <source>
        <dbReference type="Proteomes" id="UP000494301"/>
    </source>
</evidence>
<accession>A0A6J5JI72</accession>
<dbReference type="AlphaFoldDB" id="A0A6J5JI72"/>
<gene>
    <name evidence="1" type="ORF">BLA3211_06444</name>
</gene>